<proteinExistence type="predicted"/>
<protein>
    <submittedName>
        <fullName evidence="1">Anti-anti-sigma regulatory factor (Antagonist of anti-sigma factor)</fullName>
    </submittedName>
</protein>
<dbReference type="InterPro" id="IPR036513">
    <property type="entry name" value="STAS_dom_sf"/>
</dbReference>
<dbReference type="Gene3D" id="3.30.450.20">
    <property type="entry name" value="PAS domain"/>
    <property type="match status" value="1"/>
</dbReference>
<evidence type="ECO:0000313" key="2">
    <source>
        <dbReference type="Proteomes" id="UP000198778"/>
    </source>
</evidence>
<dbReference type="AlphaFoldDB" id="A0A1H0JL71"/>
<dbReference type="CDD" id="cd07041">
    <property type="entry name" value="STAS_RsbR_RsbS_like"/>
    <property type="match status" value="1"/>
</dbReference>
<dbReference type="STRING" id="745820.SAMN04488053_1145"/>
<dbReference type="PANTHER" id="PTHR33745:SF8">
    <property type="entry name" value="BLUE-LIGHT PHOTORECEPTOR"/>
    <property type="match status" value="1"/>
</dbReference>
<dbReference type="Proteomes" id="UP000198778">
    <property type="component" value="Unassembled WGS sequence"/>
</dbReference>
<dbReference type="InterPro" id="IPR035965">
    <property type="entry name" value="PAS-like_dom_sf"/>
</dbReference>
<dbReference type="SUPFAM" id="SSF55785">
    <property type="entry name" value="PYP-like sensor domain (PAS domain)"/>
    <property type="match status" value="1"/>
</dbReference>
<name>A0A1H0JL71_9BACI</name>
<sequence>MDAVGRMPKDISLIHALNSIGENVIVADLDYTITWMNVNAVKLFKQIAPLYDIEQVSDMIGMNMNRFHRNPAHQEYIMKNLDEVHKTRIVIRDTLVTDIIITPIKGSDGIAEGYVIMLQDVTTRAEEERRNEKLIAELSVPILHIWDNTIALPLVGSFTEDRGKALVSKVLEECTEKNTEYVLLALNGLDEYDDALQYSIRYLYDCLKLVGTECIIVGITPKLAMTFGEVDKNISTFSTAHQGLHYIISQSAK</sequence>
<dbReference type="PANTHER" id="PTHR33745">
    <property type="entry name" value="RSBT ANTAGONIST PROTEIN RSBS-RELATED"/>
    <property type="match status" value="1"/>
</dbReference>
<dbReference type="Gene3D" id="3.30.750.24">
    <property type="entry name" value="STAS domain"/>
    <property type="match status" value="1"/>
</dbReference>
<dbReference type="SUPFAM" id="SSF52091">
    <property type="entry name" value="SpoIIaa-like"/>
    <property type="match status" value="1"/>
</dbReference>
<evidence type="ECO:0000313" key="1">
    <source>
        <dbReference type="EMBL" id="SDO44364.1"/>
    </source>
</evidence>
<gene>
    <name evidence="1" type="ORF">SAMN04488053_1145</name>
</gene>
<dbReference type="EMBL" id="FNIL01000014">
    <property type="protein sequence ID" value="SDO44364.1"/>
    <property type="molecule type" value="Genomic_DNA"/>
</dbReference>
<reference evidence="2" key="1">
    <citation type="submission" date="2016-10" db="EMBL/GenBank/DDBJ databases">
        <authorList>
            <person name="Varghese N."/>
            <person name="Submissions S."/>
        </authorList>
    </citation>
    <scope>NUCLEOTIDE SEQUENCE [LARGE SCALE GENOMIC DNA]</scope>
    <source>
        <strain evidence="2">CGMCC 1.10369</strain>
    </source>
</reference>
<dbReference type="RefSeq" id="WP_244516892.1">
    <property type="nucleotide sequence ID" value="NZ_FNIL01000014.1"/>
</dbReference>
<organism evidence="1 2">
    <name type="scientific">Alkalicoccus daliensis</name>
    <dbReference type="NCBI Taxonomy" id="745820"/>
    <lineage>
        <taxon>Bacteria</taxon>
        <taxon>Bacillati</taxon>
        <taxon>Bacillota</taxon>
        <taxon>Bacilli</taxon>
        <taxon>Bacillales</taxon>
        <taxon>Bacillaceae</taxon>
        <taxon>Alkalicoccus</taxon>
    </lineage>
</organism>
<keyword evidence="2" id="KW-1185">Reference proteome</keyword>
<accession>A0A1H0JL71</accession>
<dbReference type="InterPro" id="IPR051932">
    <property type="entry name" value="Bact_StressResp_Reg"/>
</dbReference>